<dbReference type="EMBL" id="KQ977745">
    <property type="protein sequence ID" value="KYN00149.1"/>
    <property type="molecule type" value="Genomic_DNA"/>
</dbReference>
<name>A0A151IFV2_9HYME</name>
<keyword evidence="4" id="KW-1185">Reference proteome</keyword>
<dbReference type="Gene3D" id="1.10.720.30">
    <property type="entry name" value="SAP domain"/>
    <property type="match status" value="1"/>
</dbReference>
<feature type="domain" description="SAP" evidence="2">
    <location>
        <begin position="4"/>
        <end position="38"/>
    </location>
</feature>
<evidence type="ECO:0000313" key="4">
    <source>
        <dbReference type="Proteomes" id="UP000078542"/>
    </source>
</evidence>
<evidence type="ECO:0000313" key="3">
    <source>
        <dbReference type="EMBL" id="KYN00149.1"/>
    </source>
</evidence>
<dbReference type="InterPro" id="IPR036361">
    <property type="entry name" value="SAP_dom_sf"/>
</dbReference>
<sequence>MERASQFTVAELKEIARRLNVSSSGLKVEIIKRLMEADPKGTWMDEGGSIHEEDDEREDVQLRLERDRNELLRQELELAKRERDVAQREAVLARRELELTNRGNPAMGHQGREGHVNELRSQQRVEARATPQLRADVKGIGDLLGEFDGSNPYFEDWEKQVRLVKRLFTVDDAIMKIIISSKLKGTADRWFRSKSEHTEMTLDELLLAMKDGFDQRPSKVDRLKKFEARTWQTNESFCHYYHEKLILGNLVPI</sequence>
<dbReference type="SMART" id="SM00513">
    <property type="entry name" value="SAP"/>
    <property type="match status" value="1"/>
</dbReference>
<protein>
    <recommendedName>
        <fullName evidence="2">SAP domain-containing protein</fullName>
    </recommendedName>
</protein>
<dbReference type="Proteomes" id="UP000078542">
    <property type="component" value="Unassembled WGS sequence"/>
</dbReference>
<dbReference type="PROSITE" id="PS50800">
    <property type="entry name" value="SAP"/>
    <property type="match status" value="1"/>
</dbReference>
<dbReference type="AlphaFoldDB" id="A0A151IFV2"/>
<dbReference type="Pfam" id="PF02037">
    <property type="entry name" value="SAP"/>
    <property type="match status" value="1"/>
</dbReference>
<gene>
    <name evidence="3" type="ORF">ALC62_09083</name>
</gene>
<keyword evidence="1" id="KW-0175">Coiled coil</keyword>
<evidence type="ECO:0000256" key="1">
    <source>
        <dbReference type="SAM" id="Coils"/>
    </source>
</evidence>
<evidence type="ECO:0000259" key="2">
    <source>
        <dbReference type="PROSITE" id="PS50800"/>
    </source>
</evidence>
<accession>A0A151IFV2</accession>
<proteinExistence type="predicted"/>
<dbReference type="STRING" id="456900.A0A151IFV2"/>
<feature type="coiled-coil region" evidence="1">
    <location>
        <begin position="50"/>
        <end position="96"/>
    </location>
</feature>
<dbReference type="SUPFAM" id="SSF68906">
    <property type="entry name" value="SAP domain"/>
    <property type="match status" value="1"/>
</dbReference>
<reference evidence="3 4" key="1">
    <citation type="submission" date="2016-03" db="EMBL/GenBank/DDBJ databases">
        <title>Cyphomyrmex costatus WGS genome.</title>
        <authorList>
            <person name="Nygaard S."/>
            <person name="Hu H."/>
            <person name="Boomsma J."/>
            <person name="Zhang G."/>
        </authorList>
    </citation>
    <scope>NUCLEOTIDE SEQUENCE [LARGE SCALE GENOMIC DNA]</scope>
    <source>
        <strain evidence="3">MS0001</strain>
        <tissue evidence="3">Whole body</tissue>
    </source>
</reference>
<organism evidence="3 4">
    <name type="scientific">Cyphomyrmex costatus</name>
    <dbReference type="NCBI Taxonomy" id="456900"/>
    <lineage>
        <taxon>Eukaryota</taxon>
        <taxon>Metazoa</taxon>
        <taxon>Ecdysozoa</taxon>
        <taxon>Arthropoda</taxon>
        <taxon>Hexapoda</taxon>
        <taxon>Insecta</taxon>
        <taxon>Pterygota</taxon>
        <taxon>Neoptera</taxon>
        <taxon>Endopterygota</taxon>
        <taxon>Hymenoptera</taxon>
        <taxon>Apocrita</taxon>
        <taxon>Aculeata</taxon>
        <taxon>Formicoidea</taxon>
        <taxon>Formicidae</taxon>
        <taxon>Myrmicinae</taxon>
        <taxon>Cyphomyrmex</taxon>
    </lineage>
</organism>
<dbReference type="InterPro" id="IPR003034">
    <property type="entry name" value="SAP_dom"/>
</dbReference>